<feature type="transmembrane region" description="Helical" evidence="7">
    <location>
        <begin position="449"/>
        <end position="477"/>
    </location>
</feature>
<name>A0A4V1CW64_9ACTN</name>
<proteinExistence type="inferred from homology"/>
<feature type="transmembrane region" description="Helical" evidence="7">
    <location>
        <begin position="374"/>
        <end position="400"/>
    </location>
</feature>
<gene>
    <name evidence="10" type="ORF">E2C04_01300</name>
    <name evidence="9" type="ORF">GCM10007231_05240</name>
</gene>
<dbReference type="Proteomes" id="UP000297025">
    <property type="component" value="Chromosome"/>
</dbReference>
<keyword evidence="12" id="KW-1185">Reference proteome</keyword>
<keyword evidence="4 7" id="KW-1133">Transmembrane helix</keyword>
<accession>A0A4V1CW64</accession>
<keyword evidence="2" id="KW-1003">Cell membrane</keyword>
<feature type="transmembrane region" description="Helical" evidence="7">
    <location>
        <begin position="279"/>
        <end position="303"/>
    </location>
</feature>
<dbReference type="Proteomes" id="UP000630594">
    <property type="component" value="Unassembled WGS sequence"/>
</dbReference>
<feature type="transmembrane region" description="Helical" evidence="7">
    <location>
        <begin position="498"/>
        <end position="519"/>
    </location>
</feature>
<feature type="domain" description="ABC3 transporter permease C-terminal" evidence="8">
    <location>
        <begin position="284"/>
        <end position="403"/>
    </location>
</feature>
<reference evidence="10 11" key="1">
    <citation type="journal article" date="2008" name="Int. J. Syst. Evol. Microbiol.">
        <title>Nocardioides daphniae sp. nov., isolated from Daphnia cucullata (Crustacea: Cladocera).</title>
        <authorList>
            <person name="Toth E.M."/>
            <person name="Keki Z."/>
            <person name="Homonnay Z.G."/>
            <person name="Borsodi A.K."/>
            <person name="Marialigeti K."/>
            <person name="Schumann P."/>
        </authorList>
    </citation>
    <scope>NUCLEOTIDE SEQUENCE [LARGE SCALE GENOMIC DNA]</scope>
    <source>
        <strain evidence="10 11">JCM 16608</strain>
    </source>
</reference>
<dbReference type="EMBL" id="CP038462">
    <property type="protein sequence ID" value="QCC76177.1"/>
    <property type="molecule type" value="Genomic_DNA"/>
</dbReference>
<comment type="similarity">
    <text evidence="6">Belongs to the ABC-4 integral membrane protein family.</text>
</comment>
<dbReference type="InterPro" id="IPR003838">
    <property type="entry name" value="ABC3_permease_C"/>
</dbReference>
<reference evidence="10" key="4">
    <citation type="submission" date="2019-03" db="EMBL/GenBank/DDBJ databases">
        <authorList>
            <person name="Huang Y."/>
        </authorList>
    </citation>
    <scope>NUCLEOTIDE SEQUENCE</scope>
    <source>
        <strain evidence="10">JCM 16608</strain>
    </source>
</reference>
<evidence type="ECO:0000256" key="7">
    <source>
        <dbReference type="SAM" id="Phobius"/>
    </source>
</evidence>
<sequence>MGGWRFALRIAARDVRRHKLRSALVLTLVALPVLLVCVGLILVRTSAYSTAENVDRHLGAADALVHDFGPEVGGVTQLPDPLDGGWTTLGDAMPAPRNQTAIQALLGQDARLVSLVQSNVSVRLGDRVLHFPVTETNLADPLTDGLFEVLEGRAPTGPHEVVVNEALAERGLGMGAEFEVPGIDEPATVVGVGRDPFSRLQEVAYGSAGSLVAPATTMEERYETPQQWLVERSEISWSEVKKLNAQGLVVASRAVLLDPPPTSEVDHPAPESFENQERAAILAMIAVMVLLEVALLAGPAFAVTARNHTRTLALVAASGGTPRQARRVILAGGLVLGGLAAVGGMLLSVPLAAALVPLAQRASWSWFGPFDVPWLLMLAVAGCGLLAAVTAAAVPAWLASRQDVVAALAGRRADPPPSRRSPLVGLVVLGVGVVGAAVGAARYANYGPLLMTASVVVVMIGMVMVVPVFVAASARLAGRLPLAGRFAARDAARHRTRTVPAVAAVAATVAGVVALGISVSSDEAESRATYSLQLPEGQAKVDWYPESLPGEEVRDRDEVLDEVRSAIEDTVPEVDVHEVRAFGAPGRGADNNWWEVRPSSGEEVLLNNSSSVFGSGLVVADDMRGVTGLDDGQLARADEALAEGRAVVLTDRGVLPGEVDVVETVWNDGEDERPGDSIKGLEALALEVDGSSNVEAVVPPVAVAAAGLADRVEVVGLRLEGDLDRDTEKLLGETVRGVDQAAEVYVERGYERSDEVVVILWVLAVAAALLMLAGTLTATFLSLADARPDLATLAAVGGPLRTRRHVAAAYALVISGLGAVLGAAVGFVPGIAVSRPVTTNTWAAPELQGPYLDVPWLMVLGVVVALPLLATSVMWLCTRSRLPMVARID</sequence>
<dbReference type="KEGG" id="ndp:E2C04_01300"/>
<dbReference type="PANTHER" id="PTHR30572:SF4">
    <property type="entry name" value="ABC TRANSPORTER PERMEASE YTRF"/>
    <property type="match status" value="1"/>
</dbReference>
<evidence type="ECO:0000256" key="3">
    <source>
        <dbReference type="ARBA" id="ARBA00022692"/>
    </source>
</evidence>
<evidence type="ECO:0000256" key="4">
    <source>
        <dbReference type="ARBA" id="ARBA00022989"/>
    </source>
</evidence>
<evidence type="ECO:0000256" key="6">
    <source>
        <dbReference type="ARBA" id="ARBA00038076"/>
    </source>
</evidence>
<comment type="subcellular location">
    <subcellularLocation>
        <location evidence="1">Cell membrane</location>
        <topology evidence="1">Multi-pass membrane protein</topology>
    </subcellularLocation>
</comment>
<feature type="transmembrane region" description="Helical" evidence="7">
    <location>
        <begin position="854"/>
        <end position="877"/>
    </location>
</feature>
<evidence type="ECO:0000259" key="8">
    <source>
        <dbReference type="Pfam" id="PF02687"/>
    </source>
</evidence>
<feature type="transmembrane region" description="Helical" evidence="7">
    <location>
        <begin position="805"/>
        <end position="834"/>
    </location>
</feature>
<keyword evidence="5 7" id="KW-0472">Membrane</keyword>
<evidence type="ECO:0000256" key="1">
    <source>
        <dbReference type="ARBA" id="ARBA00004651"/>
    </source>
</evidence>
<keyword evidence="3 7" id="KW-0812">Transmembrane</keyword>
<dbReference type="RefSeq" id="WP_135831226.1">
    <property type="nucleotide sequence ID" value="NZ_BMCK01000001.1"/>
</dbReference>
<evidence type="ECO:0000313" key="10">
    <source>
        <dbReference type="EMBL" id="QCC76177.1"/>
    </source>
</evidence>
<reference evidence="12" key="3">
    <citation type="journal article" date="2019" name="Int. J. Syst. Evol. Microbiol.">
        <title>The Global Catalogue of Microorganisms (GCM) 10K type strain sequencing project: providing services to taxonomists for standard genome sequencing and annotation.</title>
        <authorList>
            <consortium name="The Broad Institute Genomics Platform"/>
            <consortium name="The Broad Institute Genome Sequencing Center for Infectious Disease"/>
            <person name="Wu L."/>
            <person name="Ma J."/>
        </authorList>
    </citation>
    <scope>NUCLEOTIDE SEQUENCE [LARGE SCALE GENOMIC DNA]</scope>
    <source>
        <strain evidence="12">CCM 7403</strain>
    </source>
</reference>
<evidence type="ECO:0000256" key="5">
    <source>
        <dbReference type="ARBA" id="ARBA00023136"/>
    </source>
</evidence>
<dbReference type="EMBL" id="BMCK01000001">
    <property type="protein sequence ID" value="GGD09337.1"/>
    <property type="molecule type" value="Genomic_DNA"/>
</dbReference>
<evidence type="ECO:0000313" key="12">
    <source>
        <dbReference type="Proteomes" id="UP000630594"/>
    </source>
</evidence>
<evidence type="ECO:0000313" key="11">
    <source>
        <dbReference type="Proteomes" id="UP000297025"/>
    </source>
</evidence>
<dbReference type="InterPro" id="IPR050250">
    <property type="entry name" value="Macrolide_Exporter_MacB"/>
</dbReference>
<dbReference type="Pfam" id="PF02687">
    <property type="entry name" value="FtsX"/>
    <property type="match status" value="2"/>
</dbReference>
<dbReference type="PANTHER" id="PTHR30572">
    <property type="entry name" value="MEMBRANE COMPONENT OF TRANSPORTER-RELATED"/>
    <property type="match status" value="1"/>
</dbReference>
<dbReference type="AlphaFoldDB" id="A0A4V1CW64"/>
<feature type="transmembrane region" description="Helical" evidence="7">
    <location>
        <begin position="421"/>
        <end position="443"/>
    </location>
</feature>
<evidence type="ECO:0000313" key="9">
    <source>
        <dbReference type="EMBL" id="GGD09337.1"/>
    </source>
</evidence>
<feature type="domain" description="ABC3 transporter permease C-terminal" evidence="8">
    <location>
        <begin position="762"/>
        <end position="879"/>
    </location>
</feature>
<feature type="transmembrane region" description="Helical" evidence="7">
    <location>
        <begin position="328"/>
        <end position="354"/>
    </location>
</feature>
<dbReference type="GO" id="GO:0005886">
    <property type="term" value="C:plasma membrane"/>
    <property type="evidence" value="ECO:0007669"/>
    <property type="project" value="TreeGrafter"/>
</dbReference>
<evidence type="ECO:0000256" key="2">
    <source>
        <dbReference type="ARBA" id="ARBA00022475"/>
    </source>
</evidence>
<reference evidence="9" key="2">
    <citation type="journal article" date="2014" name="Int. J. Syst. Evol. Microbiol.">
        <title>Complete genome of a new Firmicutes species belonging to the dominant human colonic microbiota ('Ruminococcus bicirculans') reveals two chromosomes and a selective capacity to utilize plant glucans.</title>
        <authorList>
            <consortium name="NISC Comparative Sequencing Program"/>
            <person name="Wegmann U."/>
            <person name="Louis P."/>
            <person name="Goesmann A."/>
            <person name="Henrissat B."/>
            <person name="Duncan S.H."/>
            <person name="Flint H.J."/>
        </authorList>
    </citation>
    <scope>NUCLEOTIDE SEQUENCE</scope>
    <source>
        <strain evidence="9">CCM 7403</strain>
    </source>
</reference>
<protein>
    <submittedName>
        <fullName evidence="10">FtsX-like permease family protein</fullName>
    </submittedName>
</protein>
<dbReference type="GO" id="GO:0022857">
    <property type="term" value="F:transmembrane transporter activity"/>
    <property type="evidence" value="ECO:0007669"/>
    <property type="project" value="TreeGrafter"/>
</dbReference>
<dbReference type="OrthoDB" id="3405625at2"/>
<reference evidence="9" key="5">
    <citation type="submission" date="2024-05" db="EMBL/GenBank/DDBJ databases">
        <authorList>
            <person name="Sun Q."/>
            <person name="Sedlacek I."/>
        </authorList>
    </citation>
    <scope>NUCLEOTIDE SEQUENCE</scope>
    <source>
        <strain evidence="9">CCM 7403</strain>
    </source>
</reference>
<feature type="transmembrane region" description="Helical" evidence="7">
    <location>
        <begin position="20"/>
        <end position="43"/>
    </location>
</feature>
<feature type="transmembrane region" description="Helical" evidence="7">
    <location>
        <begin position="758"/>
        <end position="784"/>
    </location>
</feature>
<organism evidence="10 11">
    <name type="scientific">Nocardioides daphniae</name>
    <dbReference type="NCBI Taxonomy" id="402297"/>
    <lineage>
        <taxon>Bacteria</taxon>
        <taxon>Bacillati</taxon>
        <taxon>Actinomycetota</taxon>
        <taxon>Actinomycetes</taxon>
        <taxon>Propionibacteriales</taxon>
        <taxon>Nocardioidaceae</taxon>
        <taxon>Nocardioides</taxon>
    </lineage>
</organism>